<reference evidence="3 4" key="1">
    <citation type="submission" date="2020-08" db="EMBL/GenBank/DDBJ databases">
        <title>Genomic Encyclopedia of Type Strains, Phase IV (KMG-IV): sequencing the most valuable type-strain genomes for metagenomic binning, comparative biology and taxonomic classification.</title>
        <authorList>
            <person name="Goeker M."/>
        </authorList>
    </citation>
    <scope>NUCLEOTIDE SEQUENCE [LARGE SCALE GENOMIC DNA]</scope>
    <source>
        <strain evidence="3 4">DSM 14878</strain>
    </source>
</reference>
<dbReference type="RefSeq" id="WP_183196601.1">
    <property type="nucleotide sequence ID" value="NZ_JACIDA010000002.1"/>
</dbReference>
<evidence type="ECO:0000313" key="3">
    <source>
        <dbReference type="EMBL" id="MBB3872457.1"/>
    </source>
</evidence>
<dbReference type="Pfam" id="PF13416">
    <property type="entry name" value="SBP_bac_8"/>
    <property type="match status" value="1"/>
</dbReference>
<dbReference type="AlphaFoldDB" id="A0A7W6F0H3"/>
<gene>
    <name evidence="3" type="ORF">GGR11_002010</name>
</gene>
<dbReference type="Gene3D" id="3.40.190.10">
    <property type="entry name" value="Periplasmic binding protein-like II"/>
    <property type="match status" value="1"/>
</dbReference>
<organism evidence="3 4">
    <name type="scientific">Brevundimonas mediterranea</name>
    <dbReference type="NCBI Taxonomy" id="74329"/>
    <lineage>
        <taxon>Bacteria</taxon>
        <taxon>Pseudomonadati</taxon>
        <taxon>Pseudomonadota</taxon>
        <taxon>Alphaproteobacteria</taxon>
        <taxon>Caulobacterales</taxon>
        <taxon>Caulobacteraceae</taxon>
        <taxon>Brevundimonas</taxon>
    </lineage>
</organism>
<name>A0A7W6F0H3_9CAUL</name>
<keyword evidence="3" id="KW-0762">Sugar transport</keyword>
<comment type="similarity">
    <text evidence="2">Belongs to the bacterial solute-binding protein 1 family.</text>
</comment>
<dbReference type="GO" id="GO:0042597">
    <property type="term" value="C:periplasmic space"/>
    <property type="evidence" value="ECO:0007669"/>
    <property type="project" value="UniProtKB-SubCell"/>
</dbReference>
<comment type="subcellular location">
    <subcellularLocation>
        <location evidence="1">Periplasm</location>
    </subcellularLocation>
</comment>
<dbReference type="Proteomes" id="UP000532936">
    <property type="component" value="Unassembled WGS sequence"/>
</dbReference>
<protein>
    <submittedName>
        <fullName evidence="3">Multiple sugar transport system substrate-binding protein</fullName>
    </submittedName>
</protein>
<accession>A0A7W6F0H3</accession>
<dbReference type="EMBL" id="JACIDA010000002">
    <property type="protein sequence ID" value="MBB3872457.1"/>
    <property type="molecule type" value="Genomic_DNA"/>
</dbReference>
<dbReference type="SUPFAM" id="SSF53850">
    <property type="entry name" value="Periplasmic binding protein-like II"/>
    <property type="match status" value="1"/>
</dbReference>
<keyword evidence="3" id="KW-0813">Transport</keyword>
<dbReference type="InterPro" id="IPR006059">
    <property type="entry name" value="SBP"/>
</dbReference>
<evidence type="ECO:0000256" key="2">
    <source>
        <dbReference type="ARBA" id="ARBA00008520"/>
    </source>
</evidence>
<dbReference type="PANTHER" id="PTHR43649">
    <property type="entry name" value="ARABINOSE-BINDING PROTEIN-RELATED"/>
    <property type="match status" value="1"/>
</dbReference>
<sequence>MTTPAYRGLTWDHPRGYRALEAAAQGVYPARDGFSLTWDRHSLEGFEERPIREQCDLYDLVVLDHPHVGEAVAADCLVPLEDLFEAEELEAWRGAVMGRSLSSYHYAGRHWALPLDAATQVMAWRRTAMDRAPTTWNQVASLSDTGVVALSLSGPHAALSFQSICAAFGARPAADGETFVARSAGREAWALLSRLAANSPKALRDLNPIGILEHMSAHDDVAVCPLVYGYVNYAPGGALGFADAPRVHENGPVGSILGGTGIGVSKRCTVTPQLLDHLRWLMSAEAQAGFIPDHEGQPSLKSAWRDEGVNARWGDFYADTFATLEGASLRPRYDGAIAFQTAASRRIRDGLDAAEAADPVLEDLQTLFERHRPAGAET</sequence>
<evidence type="ECO:0000313" key="4">
    <source>
        <dbReference type="Proteomes" id="UP000532936"/>
    </source>
</evidence>
<evidence type="ECO:0000256" key="1">
    <source>
        <dbReference type="ARBA" id="ARBA00004418"/>
    </source>
</evidence>
<dbReference type="InterPro" id="IPR050490">
    <property type="entry name" value="Bact_solute-bd_prot1"/>
</dbReference>
<comment type="caution">
    <text evidence="3">The sequence shown here is derived from an EMBL/GenBank/DDBJ whole genome shotgun (WGS) entry which is preliminary data.</text>
</comment>
<proteinExistence type="inferred from homology"/>